<name>A0ACC3N180_9PEZI</name>
<dbReference type="EMBL" id="JAUTXU010000104">
    <property type="protein sequence ID" value="KAK3708015.1"/>
    <property type="molecule type" value="Genomic_DNA"/>
</dbReference>
<reference evidence="1" key="1">
    <citation type="submission" date="2023-07" db="EMBL/GenBank/DDBJ databases">
        <title>Black Yeasts Isolated from many extreme environments.</title>
        <authorList>
            <person name="Coleine C."/>
            <person name="Stajich J.E."/>
            <person name="Selbmann L."/>
        </authorList>
    </citation>
    <scope>NUCLEOTIDE SEQUENCE</scope>
    <source>
        <strain evidence="1">CCFEE 5714</strain>
    </source>
</reference>
<gene>
    <name evidence="1" type="ORF">LTR37_011708</name>
</gene>
<protein>
    <submittedName>
        <fullName evidence="1">Uncharacterized protein</fullName>
    </submittedName>
</protein>
<evidence type="ECO:0000313" key="1">
    <source>
        <dbReference type="EMBL" id="KAK3708015.1"/>
    </source>
</evidence>
<proteinExistence type="predicted"/>
<organism evidence="1 2">
    <name type="scientific">Vermiconidia calcicola</name>
    <dbReference type="NCBI Taxonomy" id="1690605"/>
    <lineage>
        <taxon>Eukaryota</taxon>
        <taxon>Fungi</taxon>
        <taxon>Dikarya</taxon>
        <taxon>Ascomycota</taxon>
        <taxon>Pezizomycotina</taxon>
        <taxon>Dothideomycetes</taxon>
        <taxon>Dothideomycetidae</taxon>
        <taxon>Mycosphaerellales</taxon>
        <taxon>Extremaceae</taxon>
        <taxon>Vermiconidia</taxon>
    </lineage>
</organism>
<comment type="caution">
    <text evidence="1">The sequence shown here is derived from an EMBL/GenBank/DDBJ whole genome shotgun (WGS) entry which is preliminary data.</text>
</comment>
<sequence>MGIHGLLQQIGHGQRISLAKLSSEHFTTHSRPFRLAIDISIWLFQIQSGKGGSNPALRTFYYRLLRLMSLNVHPLFVFDGPNKPLFKRNKKVGGPGVRVASVPEFLAKQLLKQFGFPWHVAPGEAEAECALLQREGIVDAVLSEDVDTLMFGSGVTLRNWTAENSTKSPTHVDVHRAEETKKKSGMDREGMILVALMSGGDYIPEGIPGCGPKLACDAARASFGRELCALGKKDVAGLKAWKQRLLHEIHTNESKYFSRRNKNFSIPDDFPNREVLGYYTHPCVSTPEKLGRLSRELKWDQSIDFAALRTFTADAFDWRCLGGAKKFIKNLAPALLVRELRLVGSVDEQLDQEEQEEKEKQYVQVIHSKRNHSTTDGELEYRISFTPADIVPIDLSIEDEDDEFIPAGGAVEDQSDAESDALMPPSSTQEESDAPASPSKRRNFRPYNPDQPEKLWMLRPFLQVGCPLLVEDYEAAQKDPRAVLKQRRNARAIAKGDANIHATKPKPKKAKAKESSMPENALMAYAKVTKAASRGTELSQKSMLSRSAPKEDAGLDDTEFAAVAAFKLPSTQIPAELMRPKTSQQPVSETIEVLDLAGSSPRDGRNKSTNPSNSFRPFAAFAKPKQKADVSSTARDDEAQKTPRKRNKKRPSPDLSSPAMSQRTITFFYSPSPRKPKPTEDAWETVISLLSSSPAQPQNDQTPRRPLTPTPPNTRFCFVRTSKSPPPARPEFSPGKLPETVTKRRKKTPLKRWQTEPALRYDRDEDQSLSPLATPAFREATPDGRGFMNSQLGDCAMEILEIDSSSPAKSEGGLASPSAFVRLGHSLEESAGGFLREDDDLDATPKAERKTVALGLSSPPESPSLDAQRVGVWLGSGDQCNTALAMDDEPPCSSYPTPPSGGDEEDIFPAQQQTIVAQKPKKTKKQPVPAAKPSRQSPRQPQKAPPPQSLRRSPRQQVKKKRIQLRESLEGAWKEVDAEMIDMTGDGSGWKKTTGRAKITGWRKSGVEVLDLTDA</sequence>
<dbReference type="Proteomes" id="UP001281147">
    <property type="component" value="Unassembled WGS sequence"/>
</dbReference>
<keyword evidence="2" id="KW-1185">Reference proteome</keyword>
<evidence type="ECO:0000313" key="2">
    <source>
        <dbReference type="Proteomes" id="UP001281147"/>
    </source>
</evidence>
<accession>A0ACC3N180</accession>